<name>A0AAX6MZQ2_9PEZI</name>
<dbReference type="Gene3D" id="3.40.30.10">
    <property type="entry name" value="Glutaredoxin"/>
    <property type="match status" value="1"/>
</dbReference>
<comment type="caution">
    <text evidence="5">The sequence shown here is derived from an EMBL/GenBank/DDBJ whole genome shotgun (WGS) entry which is preliminary data.</text>
</comment>
<dbReference type="InterPro" id="IPR004046">
    <property type="entry name" value="GST_C"/>
</dbReference>
<feature type="domain" description="GST C-terminal" evidence="4">
    <location>
        <begin position="91"/>
        <end position="220"/>
    </location>
</feature>
<accession>A0AAX6MZQ2</accession>
<organism evidence="5 6">
    <name type="scientific">Daldinia eschscholtzii</name>
    <dbReference type="NCBI Taxonomy" id="292717"/>
    <lineage>
        <taxon>Eukaryota</taxon>
        <taxon>Fungi</taxon>
        <taxon>Dikarya</taxon>
        <taxon>Ascomycota</taxon>
        <taxon>Pezizomycotina</taxon>
        <taxon>Sordariomycetes</taxon>
        <taxon>Xylariomycetidae</taxon>
        <taxon>Xylariales</taxon>
        <taxon>Hypoxylaceae</taxon>
        <taxon>Daldinia</taxon>
    </lineage>
</organism>
<dbReference type="Proteomes" id="UP001369815">
    <property type="component" value="Unassembled WGS sequence"/>
</dbReference>
<dbReference type="GO" id="GO:0005634">
    <property type="term" value="C:nucleus"/>
    <property type="evidence" value="ECO:0007669"/>
    <property type="project" value="TreeGrafter"/>
</dbReference>
<dbReference type="PROSITE" id="PS50405">
    <property type="entry name" value="GST_CTER"/>
    <property type="match status" value="1"/>
</dbReference>
<evidence type="ECO:0000259" key="3">
    <source>
        <dbReference type="PROSITE" id="PS50404"/>
    </source>
</evidence>
<dbReference type="Gene3D" id="1.20.1050.10">
    <property type="match status" value="1"/>
</dbReference>
<proteinExistence type="inferred from homology"/>
<comment type="similarity">
    <text evidence="1 2">Belongs to the GST superfamily.</text>
</comment>
<dbReference type="GO" id="GO:0006414">
    <property type="term" value="P:translational elongation"/>
    <property type="evidence" value="ECO:0007669"/>
    <property type="project" value="TreeGrafter"/>
</dbReference>
<evidence type="ECO:0000313" key="6">
    <source>
        <dbReference type="Proteomes" id="UP001369815"/>
    </source>
</evidence>
<dbReference type="PANTHER" id="PTHR43986">
    <property type="entry name" value="ELONGATION FACTOR 1-GAMMA"/>
    <property type="match status" value="1"/>
</dbReference>
<evidence type="ECO:0000256" key="2">
    <source>
        <dbReference type="RuleBase" id="RU003494"/>
    </source>
</evidence>
<dbReference type="FunFam" id="3.40.30.10:FF:000148">
    <property type="entry name" value="Elongation factor 1B gamma"/>
    <property type="match status" value="1"/>
</dbReference>
<dbReference type="InterPro" id="IPR036282">
    <property type="entry name" value="Glutathione-S-Trfase_C_sf"/>
</dbReference>
<dbReference type="EMBL" id="JBANMG010000001">
    <property type="protein sequence ID" value="KAK6957974.1"/>
    <property type="molecule type" value="Genomic_DNA"/>
</dbReference>
<reference evidence="5 6" key="1">
    <citation type="journal article" date="2024" name="Front Chem Biol">
        <title>Unveiling the potential of Daldinia eschscholtzii MFLUCC 19-0629 through bioactivity and bioinformatics studies for enhanced sustainable agriculture production.</title>
        <authorList>
            <person name="Brooks S."/>
            <person name="Weaver J.A."/>
            <person name="Klomchit A."/>
            <person name="Alharthi S.A."/>
            <person name="Onlamun T."/>
            <person name="Nurani R."/>
            <person name="Vong T.K."/>
            <person name="Alberti F."/>
            <person name="Greco C."/>
        </authorList>
    </citation>
    <scope>NUCLEOTIDE SEQUENCE [LARGE SCALE GENOMIC DNA]</scope>
    <source>
        <strain evidence="5">MFLUCC 19-0629</strain>
    </source>
</reference>
<evidence type="ECO:0000256" key="1">
    <source>
        <dbReference type="ARBA" id="ARBA00007409"/>
    </source>
</evidence>
<protein>
    <recommendedName>
        <fullName evidence="7">Glutathione S-transferase</fullName>
    </recommendedName>
</protein>
<dbReference type="Pfam" id="PF00043">
    <property type="entry name" value="GST_C"/>
    <property type="match status" value="1"/>
</dbReference>
<dbReference type="InterPro" id="IPR004045">
    <property type="entry name" value="Glutathione_S-Trfase_N"/>
</dbReference>
<dbReference type="PROSITE" id="PS50404">
    <property type="entry name" value="GST_NTER"/>
    <property type="match status" value="1"/>
</dbReference>
<dbReference type="SUPFAM" id="SSF52833">
    <property type="entry name" value="Thioredoxin-like"/>
    <property type="match status" value="1"/>
</dbReference>
<evidence type="ECO:0000259" key="4">
    <source>
        <dbReference type="PROSITE" id="PS50405"/>
    </source>
</evidence>
<evidence type="ECO:0008006" key="7">
    <source>
        <dbReference type="Google" id="ProtNLM"/>
    </source>
</evidence>
<dbReference type="PANTHER" id="PTHR43986:SF10">
    <property type="entry name" value="ELONGATION FACTOR EEF-1B GAMMA SUBUNIT, PUTATIVE (AFU_ORTHOLOGUE AFUA_1G17120)-RELATED"/>
    <property type="match status" value="1"/>
</dbReference>
<sequence>MAPFGKIYTYPGNFRAERAQVVGAYNGLDVPIVEDFKMNVDNKTPEFLTKFPMGKVPALECADGFCIAESGAICYYLARSGPKKDQLLGTDPKTQSLIDQWSFFAENELVENIMPPAIMAFFKLMPLDNARYDRCAANLERALKRIEVALKDGQKYLVGDNVTLADIMVASVLFFASKYLIDAEMRKEVPNVVAWAQRLAALPEFKPLGEFNLLETRVKP</sequence>
<dbReference type="InterPro" id="IPR040079">
    <property type="entry name" value="Glutathione_S-Trfase"/>
</dbReference>
<dbReference type="SFLD" id="SFLDG00358">
    <property type="entry name" value="Main_(cytGST)"/>
    <property type="match status" value="1"/>
</dbReference>
<dbReference type="AlphaFoldDB" id="A0AAX6MZQ2"/>
<dbReference type="SFLD" id="SFLDS00019">
    <property type="entry name" value="Glutathione_Transferase_(cytos"/>
    <property type="match status" value="1"/>
</dbReference>
<evidence type="ECO:0000313" key="5">
    <source>
        <dbReference type="EMBL" id="KAK6957974.1"/>
    </source>
</evidence>
<dbReference type="CDD" id="cd03044">
    <property type="entry name" value="GST_N_EF1Bgamma"/>
    <property type="match status" value="1"/>
</dbReference>
<feature type="domain" description="GST N-terminal" evidence="3">
    <location>
        <begin position="3"/>
        <end position="85"/>
    </location>
</feature>
<dbReference type="InterPro" id="IPR050802">
    <property type="entry name" value="EF-GSTs"/>
</dbReference>
<dbReference type="InterPro" id="IPR036249">
    <property type="entry name" value="Thioredoxin-like_sf"/>
</dbReference>
<gene>
    <name evidence="5" type="ORF">Daesc_000766</name>
</gene>
<keyword evidence="6" id="KW-1185">Reference proteome</keyword>
<dbReference type="GO" id="GO:0005737">
    <property type="term" value="C:cytoplasm"/>
    <property type="evidence" value="ECO:0007669"/>
    <property type="project" value="TreeGrafter"/>
</dbReference>
<dbReference type="Pfam" id="PF02798">
    <property type="entry name" value="GST_N"/>
    <property type="match status" value="1"/>
</dbReference>
<dbReference type="InterPro" id="IPR010987">
    <property type="entry name" value="Glutathione-S-Trfase_C-like"/>
</dbReference>
<dbReference type="SUPFAM" id="SSF47616">
    <property type="entry name" value="GST C-terminal domain-like"/>
    <property type="match status" value="1"/>
</dbReference>